<reference evidence="2" key="1">
    <citation type="submission" date="2023-03" db="EMBL/GenBank/DDBJ databases">
        <title>Massive genome expansion in bonnet fungi (Mycena s.s.) driven by repeated elements and novel gene families across ecological guilds.</title>
        <authorList>
            <consortium name="Lawrence Berkeley National Laboratory"/>
            <person name="Harder C.B."/>
            <person name="Miyauchi S."/>
            <person name="Viragh M."/>
            <person name="Kuo A."/>
            <person name="Thoen E."/>
            <person name="Andreopoulos B."/>
            <person name="Lu D."/>
            <person name="Skrede I."/>
            <person name="Drula E."/>
            <person name="Henrissat B."/>
            <person name="Morin E."/>
            <person name="Kohler A."/>
            <person name="Barry K."/>
            <person name="LaButti K."/>
            <person name="Morin E."/>
            <person name="Salamov A."/>
            <person name="Lipzen A."/>
            <person name="Mereny Z."/>
            <person name="Hegedus B."/>
            <person name="Baldrian P."/>
            <person name="Stursova M."/>
            <person name="Weitz H."/>
            <person name="Taylor A."/>
            <person name="Grigoriev I.V."/>
            <person name="Nagy L.G."/>
            <person name="Martin F."/>
            <person name="Kauserud H."/>
        </authorList>
    </citation>
    <scope>NUCLEOTIDE SEQUENCE</scope>
    <source>
        <strain evidence="2">CBHHK002</strain>
    </source>
</reference>
<feature type="region of interest" description="Disordered" evidence="1">
    <location>
        <begin position="1"/>
        <end position="140"/>
    </location>
</feature>
<keyword evidence="3" id="KW-1185">Reference proteome</keyword>
<dbReference type="AlphaFoldDB" id="A0AAD6YZP3"/>
<organism evidence="2 3">
    <name type="scientific">Mycena albidolilacea</name>
    <dbReference type="NCBI Taxonomy" id="1033008"/>
    <lineage>
        <taxon>Eukaryota</taxon>
        <taxon>Fungi</taxon>
        <taxon>Dikarya</taxon>
        <taxon>Basidiomycota</taxon>
        <taxon>Agaricomycotina</taxon>
        <taxon>Agaricomycetes</taxon>
        <taxon>Agaricomycetidae</taxon>
        <taxon>Agaricales</taxon>
        <taxon>Marasmiineae</taxon>
        <taxon>Mycenaceae</taxon>
        <taxon>Mycena</taxon>
    </lineage>
</organism>
<name>A0AAD6YZP3_9AGAR</name>
<feature type="compositionally biased region" description="Basic and acidic residues" evidence="1">
    <location>
        <begin position="9"/>
        <end position="20"/>
    </location>
</feature>
<sequence>MESAQQVQERPKLNKVDGSRRALYPGPGKKTAKKQKTETARTIAGRSKTRQLREDDNRGPPTTDNRQPTEDPGNLPVTPNIQSRVGKWLSAETATANFGNPNPQTPTGRSNPERQRQRIEKPIRDPLKRMGRNEGAGLEVRVAPLRAPEVAHGPSGQGTTPVRRVVTRNDPAHVVQPASLLAKLRTEARVAPILPEPLV</sequence>
<gene>
    <name evidence="2" type="ORF">DFH08DRAFT_826935</name>
</gene>
<evidence type="ECO:0000256" key="1">
    <source>
        <dbReference type="SAM" id="MobiDB-lite"/>
    </source>
</evidence>
<dbReference type="EMBL" id="JARIHO010000121">
    <property type="protein sequence ID" value="KAJ7302055.1"/>
    <property type="molecule type" value="Genomic_DNA"/>
</dbReference>
<protein>
    <submittedName>
        <fullName evidence="2">Uncharacterized protein</fullName>
    </submittedName>
</protein>
<accession>A0AAD6YZP3</accession>
<evidence type="ECO:0000313" key="3">
    <source>
        <dbReference type="Proteomes" id="UP001218218"/>
    </source>
</evidence>
<comment type="caution">
    <text evidence="2">The sequence shown here is derived from an EMBL/GenBank/DDBJ whole genome shotgun (WGS) entry which is preliminary data.</text>
</comment>
<dbReference type="Proteomes" id="UP001218218">
    <property type="component" value="Unassembled WGS sequence"/>
</dbReference>
<evidence type="ECO:0000313" key="2">
    <source>
        <dbReference type="EMBL" id="KAJ7302055.1"/>
    </source>
</evidence>
<proteinExistence type="predicted"/>
<feature type="compositionally biased region" description="Polar residues" evidence="1">
    <location>
        <begin position="92"/>
        <end position="110"/>
    </location>
</feature>
<feature type="compositionally biased region" description="Basic and acidic residues" evidence="1">
    <location>
        <begin position="111"/>
        <end position="132"/>
    </location>
</feature>